<sequence length="112" mass="13695">MSYSFKYGFRENLLIQQKVLKSEKDLQEHELENIFYELEKFFNLNFLELEEIKDEYYVGDVMELLSKVKSQKIYFSLEYTRYQTLEEKRKCLLDNIKILLDVEDTKDNLIIE</sequence>
<dbReference type="KEGG" id="ful:C4N20_09530"/>
<dbReference type="GeneID" id="78455052"/>
<dbReference type="Proteomes" id="UP000249008">
    <property type="component" value="Chromosome 1"/>
</dbReference>
<reference evidence="1 2" key="1">
    <citation type="submission" date="2018-06" db="EMBL/GenBank/DDBJ databases">
        <authorList>
            <consortium name="Pathogen Informatics"/>
            <person name="Doyle S."/>
        </authorList>
    </citation>
    <scope>NUCLEOTIDE SEQUENCE [LARGE SCALE GENOMIC DNA]</scope>
    <source>
        <strain evidence="1 2">NCTC12112</strain>
    </source>
</reference>
<evidence type="ECO:0000313" key="1">
    <source>
        <dbReference type="EMBL" id="SQJ00105.1"/>
    </source>
</evidence>
<dbReference type="EMBL" id="LS483487">
    <property type="protein sequence ID" value="SQJ00105.1"/>
    <property type="molecule type" value="Genomic_DNA"/>
</dbReference>
<dbReference type="RefSeq" id="WP_005979433.1">
    <property type="nucleotide sequence ID" value="NZ_CABKNW010000004.1"/>
</dbReference>
<evidence type="ECO:0000313" key="2">
    <source>
        <dbReference type="Proteomes" id="UP000249008"/>
    </source>
</evidence>
<proteinExistence type="predicted"/>
<gene>
    <name evidence="1" type="ORF">NCTC12112_00460</name>
</gene>
<name>A0AAX2J720_9FUSO</name>
<accession>A0AAX2J720</accession>
<dbReference type="AlphaFoldDB" id="A0AAX2J720"/>
<protein>
    <submittedName>
        <fullName evidence="1">Uncharacterized protein</fullName>
    </submittedName>
</protein>
<organism evidence="1 2">
    <name type="scientific">Fusobacterium ulcerans</name>
    <dbReference type="NCBI Taxonomy" id="861"/>
    <lineage>
        <taxon>Bacteria</taxon>
        <taxon>Fusobacteriati</taxon>
        <taxon>Fusobacteriota</taxon>
        <taxon>Fusobacteriia</taxon>
        <taxon>Fusobacteriales</taxon>
        <taxon>Fusobacteriaceae</taxon>
        <taxon>Fusobacterium</taxon>
    </lineage>
</organism>